<dbReference type="AlphaFoldDB" id="A0A6C0KXW3"/>
<sequence length="150" mass="17924">MYSENSIISLNEEVKSVLKHYKCPLRVYKDIWLYMPHTKVPQMCKLYEELISNLANRILKKSNIRQDLLTQMNKYTGSSINTVLTIINMYESREYYNKMRKIKIEFKEGGHNVVKRLFIMGPYVKLRSHTKKMLYEKGINVKDLKKLKKL</sequence>
<evidence type="ECO:0000313" key="1">
    <source>
        <dbReference type="EMBL" id="QHU22812.1"/>
    </source>
</evidence>
<reference evidence="1" key="1">
    <citation type="journal article" date="2020" name="Nature">
        <title>Giant virus diversity and host interactions through global metagenomics.</title>
        <authorList>
            <person name="Schulz F."/>
            <person name="Roux S."/>
            <person name="Paez-Espino D."/>
            <person name="Jungbluth S."/>
            <person name="Walsh D.A."/>
            <person name="Denef V.J."/>
            <person name="McMahon K.D."/>
            <person name="Konstantinidis K.T."/>
            <person name="Eloe-Fadrosh E.A."/>
            <person name="Kyrpides N.C."/>
            <person name="Woyke T."/>
        </authorList>
    </citation>
    <scope>NUCLEOTIDE SEQUENCE</scope>
    <source>
        <strain evidence="1">GVMAG-S-ERX555907-63</strain>
    </source>
</reference>
<accession>A0A6C0KXW3</accession>
<proteinExistence type="predicted"/>
<name>A0A6C0KXW3_9ZZZZ</name>
<protein>
    <submittedName>
        <fullName evidence="1">Uncharacterized protein</fullName>
    </submittedName>
</protein>
<organism evidence="1">
    <name type="scientific">viral metagenome</name>
    <dbReference type="NCBI Taxonomy" id="1070528"/>
    <lineage>
        <taxon>unclassified sequences</taxon>
        <taxon>metagenomes</taxon>
        <taxon>organismal metagenomes</taxon>
    </lineage>
</organism>
<dbReference type="EMBL" id="MN741018">
    <property type="protein sequence ID" value="QHU22812.1"/>
    <property type="molecule type" value="Genomic_DNA"/>
</dbReference>